<comment type="similarity">
    <text evidence="1 6">Belongs to the peptidase S8 family.</text>
</comment>
<organism evidence="9 10">
    <name type="scientific">Pseudidiomarina aestuarii</name>
    <dbReference type="NCBI Taxonomy" id="624146"/>
    <lineage>
        <taxon>Bacteria</taxon>
        <taxon>Pseudomonadati</taxon>
        <taxon>Pseudomonadota</taxon>
        <taxon>Gammaproteobacteria</taxon>
        <taxon>Alteromonadales</taxon>
        <taxon>Idiomarinaceae</taxon>
        <taxon>Pseudidiomarina</taxon>
    </lineage>
</organism>
<dbReference type="InterPro" id="IPR022398">
    <property type="entry name" value="Peptidase_S8_His-AS"/>
</dbReference>
<dbReference type="EMBL" id="PIPR01000006">
    <property type="protein sequence ID" value="RUO37903.1"/>
    <property type="molecule type" value="Genomic_DNA"/>
</dbReference>
<feature type="chain" id="PRO_5031433666" evidence="7">
    <location>
        <begin position="28"/>
        <end position="822"/>
    </location>
</feature>
<dbReference type="InterPro" id="IPR000209">
    <property type="entry name" value="Peptidase_S8/S53_dom"/>
</dbReference>
<evidence type="ECO:0000256" key="4">
    <source>
        <dbReference type="ARBA" id="ARBA00022825"/>
    </source>
</evidence>
<gene>
    <name evidence="9" type="ORF">CWE22_11750</name>
</gene>
<dbReference type="PANTHER" id="PTHR43806:SF65">
    <property type="entry name" value="SERINE PROTEASE APRX"/>
    <property type="match status" value="1"/>
</dbReference>
<reference evidence="10" key="1">
    <citation type="journal article" date="2018" name="Front. Microbiol.">
        <title>Genome-Based Analysis Reveals the Taxonomy and Diversity of the Family Idiomarinaceae.</title>
        <authorList>
            <person name="Liu Y."/>
            <person name="Lai Q."/>
            <person name="Shao Z."/>
        </authorList>
    </citation>
    <scope>NUCLEOTIDE SEQUENCE [LARGE SCALE GENOMIC DNA]</scope>
    <source>
        <strain evidence="10">KYW314</strain>
    </source>
</reference>
<dbReference type="InterPro" id="IPR015500">
    <property type="entry name" value="Peptidase_S8_subtilisin-rel"/>
</dbReference>
<comment type="caution">
    <text evidence="9">The sequence shown here is derived from an EMBL/GenBank/DDBJ whole genome shotgun (WGS) entry which is preliminary data.</text>
</comment>
<evidence type="ECO:0000313" key="10">
    <source>
        <dbReference type="Proteomes" id="UP000287766"/>
    </source>
</evidence>
<feature type="active site" description="Charge relay system" evidence="5 6">
    <location>
        <position position="200"/>
    </location>
</feature>
<feature type="domain" description="SLH" evidence="8">
    <location>
        <begin position="751"/>
        <end position="822"/>
    </location>
</feature>
<dbReference type="RefSeq" id="WP_169931697.1">
    <property type="nucleotide sequence ID" value="NZ_PIPR01000006.1"/>
</dbReference>
<keyword evidence="7" id="KW-0732">Signal</keyword>
<feature type="active site" description="Charge relay system" evidence="5 6">
    <location>
        <position position="150"/>
    </location>
</feature>
<dbReference type="GO" id="GO:0004252">
    <property type="term" value="F:serine-type endopeptidase activity"/>
    <property type="evidence" value="ECO:0007669"/>
    <property type="project" value="UniProtKB-UniRule"/>
</dbReference>
<evidence type="ECO:0000256" key="3">
    <source>
        <dbReference type="ARBA" id="ARBA00022801"/>
    </source>
</evidence>
<sequence>MQAYHYKTITAVSLAVALALPFSSLSAKTFDANLKQVIETSAASELHQVIITFDHNSAPTIDQLNFLEQMGIVGVHLQNLPIVGALATAEQIDQIYARPDVRSVWLNQELSLENNEATRLTGVQKLRNDQNLRNQGIPYSGRGIGVVVNDSGVDGTHSDLLYPQHVVQNVLAQTNLNSFSALLPITYRENVANTDIAGGHGTHVAGTVGGNGAMSGGEQAGVAPGASIVGYGSGAGLFILDTLGGFDYALTNQYQYNIRVISNSFGNTGDVGTDFNPDDPTNVATKKLADNGIITVFSAGNSGPGESTITGNFKKAPWVVTVAAGDKAGNLADFSSRGVDGKGATVTIDGETFEWVDRPTITAPGVDIISARASLSSLGALSAQQDADLIPVDQLPYYTVSSGTSMAAPHISGIVALMLEANPNLGWQEVKTILQDTATNMPGRDSWEAGAGYVNAHAAVKAAAESADIYGDTVKLSREFNGDAEISEAASFSRTVEYLPVGETSVETFEVSPTTSLVLASATIETGTAFVLEDPAGNRYGSGIGLPALGSSVGVSAPGMPGTWKVYARGIGSVSGLTLDPLGVTNGVGLPGPIDVSIRLLETSGFRGIDDTINHPGRSFIELAISERLMDAFDTGFKPDRKVVKADFADALTLSGAIRQSQNGNVETFRDSDINNSAFLNAVAATGGALKDTNTNSRPVLVASSSDFFGVRDEVTREEQAYSLVQSLGLESLAFDFDPNTTIQVEAFGQIVDVADTSSIAPELRGYVQLALNTGLMQPYLEVEQSAFDLEPRIVATFGPTKAFTRAELARSLSQLLPRISQ</sequence>
<keyword evidence="3 6" id="KW-0378">Hydrolase</keyword>
<evidence type="ECO:0000256" key="2">
    <source>
        <dbReference type="ARBA" id="ARBA00022670"/>
    </source>
</evidence>
<dbReference type="PRINTS" id="PR00723">
    <property type="entry name" value="SUBTILISIN"/>
</dbReference>
<dbReference type="SUPFAM" id="SSF52743">
    <property type="entry name" value="Subtilisin-like"/>
    <property type="match status" value="1"/>
</dbReference>
<accession>A0A7Z6ZRH6</accession>
<evidence type="ECO:0000256" key="1">
    <source>
        <dbReference type="ARBA" id="ARBA00011073"/>
    </source>
</evidence>
<feature type="signal peptide" evidence="7">
    <location>
        <begin position="1"/>
        <end position="27"/>
    </location>
</feature>
<dbReference type="Pfam" id="PF00082">
    <property type="entry name" value="Peptidase_S8"/>
    <property type="match status" value="1"/>
</dbReference>
<dbReference type="PROSITE" id="PS51892">
    <property type="entry name" value="SUBTILASE"/>
    <property type="match status" value="1"/>
</dbReference>
<evidence type="ECO:0000259" key="8">
    <source>
        <dbReference type="PROSITE" id="PS51272"/>
    </source>
</evidence>
<keyword evidence="2 6" id="KW-0645">Protease</keyword>
<feature type="active site" description="Charge relay system" evidence="5 6">
    <location>
        <position position="405"/>
    </location>
</feature>
<protein>
    <submittedName>
        <fullName evidence="9">Peptidase S8</fullName>
    </submittedName>
</protein>
<dbReference type="PROSITE" id="PS00137">
    <property type="entry name" value="SUBTILASE_HIS"/>
    <property type="match status" value="1"/>
</dbReference>
<evidence type="ECO:0000256" key="7">
    <source>
        <dbReference type="SAM" id="SignalP"/>
    </source>
</evidence>
<dbReference type="PANTHER" id="PTHR43806">
    <property type="entry name" value="PEPTIDASE S8"/>
    <property type="match status" value="1"/>
</dbReference>
<dbReference type="InterPro" id="IPR036852">
    <property type="entry name" value="Peptidase_S8/S53_dom_sf"/>
</dbReference>
<dbReference type="PROSITE" id="PS51272">
    <property type="entry name" value="SLH"/>
    <property type="match status" value="1"/>
</dbReference>
<dbReference type="Gene3D" id="3.40.50.200">
    <property type="entry name" value="Peptidase S8/S53 domain"/>
    <property type="match status" value="1"/>
</dbReference>
<keyword evidence="4 6" id="KW-0720">Serine protease</keyword>
<keyword evidence="10" id="KW-1185">Reference proteome</keyword>
<proteinExistence type="inferred from homology"/>
<evidence type="ECO:0000256" key="6">
    <source>
        <dbReference type="PROSITE-ProRule" id="PRU01240"/>
    </source>
</evidence>
<name>A0A7Z6ZRH6_9GAMM</name>
<evidence type="ECO:0000313" key="9">
    <source>
        <dbReference type="EMBL" id="RUO37903.1"/>
    </source>
</evidence>
<dbReference type="PROSITE" id="PS00138">
    <property type="entry name" value="SUBTILASE_SER"/>
    <property type="match status" value="1"/>
</dbReference>
<dbReference type="AlphaFoldDB" id="A0A7Z6ZRH6"/>
<dbReference type="InterPro" id="IPR001119">
    <property type="entry name" value="SLH_dom"/>
</dbReference>
<dbReference type="GO" id="GO:0006508">
    <property type="term" value="P:proteolysis"/>
    <property type="evidence" value="ECO:0007669"/>
    <property type="project" value="UniProtKB-KW"/>
</dbReference>
<dbReference type="InterPro" id="IPR050131">
    <property type="entry name" value="Peptidase_S8_subtilisin-like"/>
</dbReference>
<dbReference type="Proteomes" id="UP000287766">
    <property type="component" value="Unassembled WGS sequence"/>
</dbReference>
<dbReference type="InterPro" id="IPR023828">
    <property type="entry name" value="Peptidase_S8_Ser-AS"/>
</dbReference>
<evidence type="ECO:0000256" key="5">
    <source>
        <dbReference type="PIRSR" id="PIRSR615500-1"/>
    </source>
</evidence>